<reference evidence="2" key="1">
    <citation type="submission" date="2022-07" db="EMBL/GenBank/DDBJ databases">
        <title>Phylogenomic reconstructions and comparative analyses of Kickxellomycotina fungi.</title>
        <authorList>
            <person name="Reynolds N.K."/>
            <person name="Stajich J.E."/>
            <person name="Barry K."/>
            <person name="Grigoriev I.V."/>
            <person name="Crous P."/>
            <person name="Smith M.E."/>
        </authorList>
    </citation>
    <scope>NUCLEOTIDE SEQUENCE</scope>
    <source>
        <strain evidence="2">NRRL 3115</strain>
    </source>
</reference>
<evidence type="ECO:0000259" key="1">
    <source>
        <dbReference type="Pfam" id="PF13472"/>
    </source>
</evidence>
<dbReference type="OrthoDB" id="671439at2759"/>
<protein>
    <submittedName>
        <fullName evidence="2">Isoamyl acetate-hydrolyzing esterase</fullName>
    </submittedName>
</protein>
<dbReference type="Pfam" id="PF13472">
    <property type="entry name" value="Lipase_GDSL_2"/>
    <property type="match status" value="1"/>
</dbReference>
<evidence type="ECO:0000313" key="2">
    <source>
        <dbReference type="EMBL" id="KAJ2679558.1"/>
    </source>
</evidence>
<gene>
    <name evidence="2" type="primary">IAH1_1</name>
    <name evidence="2" type="ORF">GGI25_001481</name>
</gene>
<dbReference type="Proteomes" id="UP001151518">
    <property type="component" value="Unassembled WGS sequence"/>
</dbReference>
<dbReference type="EMBL" id="JANBTW010000011">
    <property type="protein sequence ID" value="KAJ2679558.1"/>
    <property type="molecule type" value="Genomic_DNA"/>
</dbReference>
<dbReference type="InterPro" id="IPR036514">
    <property type="entry name" value="SGNH_hydro_sf"/>
</dbReference>
<dbReference type="InterPro" id="IPR045136">
    <property type="entry name" value="Iah1-like"/>
</dbReference>
<dbReference type="InterPro" id="IPR013830">
    <property type="entry name" value="SGNH_hydro"/>
</dbReference>
<feature type="domain" description="SGNH hydrolase-type esterase" evidence="1">
    <location>
        <begin position="7"/>
        <end position="242"/>
    </location>
</feature>
<dbReference type="SUPFAM" id="SSF52266">
    <property type="entry name" value="SGNH hydrolase"/>
    <property type="match status" value="1"/>
</dbReference>
<name>A0A9W8GB08_9FUNG</name>
<accession>A0A9W8GB08</accession>
<evidence type="ECO:0000313" key="3">
    <source>
        <dbReference type="Proteomes" id="UP001151518"/>
    </source>
</evidence>
<dbReference type="AlphaFoldDB" id="A0A9W8GB08"/>
<organism evidence="2 3">
    <name type="scientific">Coemansia spiralis</name>
    <dbReference type="NCBI Taxonomy" id="417178"/>
    <lineage>
        <taxon>Eukaryota</taxon>
        <taxon>Fungi</taxon>
        <taxon>Fungi incertae sedis</taxon>
        <taxon>Zoopagomycota</taxon>
        <taxon>Kickxellomycotina</taxon>
        <taxon>Kickxellomycetes</taxon>
        <taxon>Kickxellales</taxon>
        <taxon>Kickxellaceae</taxon>
        <taxon>Coemansia</taxon>
    </lineage>
</organism>
<dbReference type="CDD" id="cd01838">
    <property type="entry name" value="Isoamyl_acetate_hydrolase_like"/>
    <property type="match status" value="1"/>
</dbReference>
<comment type="caution">
    <text evidence="2">The sequence shown here is derived from an EMBL/GenBank/DDBJ whole genome shotgun (WGS) entry which is preliminary data.</text>
</comment>
<dbReference type="Gene3D" id="3.40.50.1110">
    <property type="entry name" value="SGNH hydrolase"/>
    <property type="match status" value="1"/>
</dbReference>
<dbReference type="PANTHER" id="PTHR14209:SF19">
    <property type="entry name" value="ISOAMYL ACETATE-HYDROLYZING ESTERASE 1 HOMOLOG"/>
    <property type="match status" value="1"/>
</dbReference>
<sequence length="287" mass="32435">MYDTIVCFGDSLTQHGWDVSKQGWTAQLAQAYLRKMDIVNRGFSGYNTKLARVLLPQILPPSDPGEKLREVNEEMADNMVEPGAPVSNEPRPGPKLRLLVIFFGANDAQVAPGKAHVPLDEFRTNIEYFVLSIKLQSSAFYSKDTRVLLITPPALGTKQHEHYEALDGNPSYRTNEVTKQYADAVKEAADKLQVPCVDLWSAIEDKVAKVREERQETGEPLEFEGYDEYLRDGLHLSAKGNDLLFELVTKKIKECIPELDPESMTFVVPRHQELYANINDFEKMSCL</sequence>
<proteinExistence type="predicted"/>
<dbReference type="PANTHER" id="PTHR14209">
    <property type="entry name" value="ISOAMYL ACETATE-HYDROLYZING ESTERASE 1"/>
    <property type="match status" value="1"/>
</dbReference>